<evidence type="ECO:0000256" key="2">
    <source>
        <dbReference type="ARBA" id="ARBA00023315"/>
    </source>
</evidence>
<dbReference type="STRING" id="1462996.AWM70_06260"/>
<dbReference type="EMBL" id="CP014167">
    <property type="protein sequence ID" value="ANS74235.1"/>
    <property type="molecule type" value="Genomic_DNA"/>
</dbReference>
<proteinExistence type="predicted"/>
<dbReference type="Gene3D" id="3.40.630.30">
    <property type="match status" value="1"/>
</dbReference>
<evidence type="ECO:0000256" key="1">
    <source>
        <dbReference type="ARBA" id="ARBA00022679"/>
    </source>
</evidence>
<dbReference type="Pfam" id="PF00583">
    <property type="entry name" value="Acetyltransf_1"/>
    <property type="match status" value="1"/>
</dbReference>
<keyword evidence="2" id="KW-0012">Acyltransferase</keyword>
<keyword evidence="5" id="KW-1185">Reference proteome</keyword>
<protein>
    <submittedName>
        <fullName evidence="4">GCN5 family acetyltransferase</fullName>
    </submittedName>
</protein>
<dbReference type="CDD" id="cd04301">
    <property type="entry name" value="NAT_SF"/>
    <property type="match status" value="1"/>
</dbReference>
<dbReference type="Proteomes" id="UP000092573">
    <property type="component" value="Chromosome"/>
</dbReference>
<evidence type="ECO:0000313" key="4">
    <source>
        <dbReference type="EMBL" id="ANS74235.1"/>
    </source>
</evidence>
<dbReference type="KEGG" id="pyg:AWM70_06260"/>
<dbReference type="AlphaFoldDB" id="A0A1B1MYI6"/>
<dbReference type="PANTHER" id="PTHR43877">
    <property type="entry name" value="AMINOALKYLPHOSPHONATE N-ACETYLTRANSFERASE-RELATED-RELATED"/>
    <property type="match status" value="1"/>
</dbReference>
<dbReference type="OrthoDB" id="1821130at2"/>
<dbReference type="SUPFAM" id="SSF55729">
    <property type="entry name" value="Acyl-CoA N-acyltransferases (Nat)"/>
    <property type="match status" value="1"/>
</dbReference>
<dbReference type="InterPro" id="IPR016181">
    <property type="entry name" value="Acyl_CoA_acyltransferase"/>
</dbReference>
<dbReference type="InterPro" id="IPR000182">
    <property type="entry name" value="GNAT_dom"/>
</dbReference>
<feature type="domain" description="N-acetyltransferase" evidence="3">
    <location>
        <begin position="2"/>
        <end position="138"/>
    </location>
</feature>
<gene>
    <name evidence="4" type="ORF">AWM70_06260</name>
</gene>
<dbReference type="RefSeq" id="WP_068694833.1">
    <property type="nucleotide sequence ID" value="NZ_CP014167.1"/>
</dbReference>
<dbReference type="GO" id="GO:0016747">
    <property type="term" value="F:acyltransferase activity, transferring groups other than amino-acyl groups"/>
    <property type="evidence" value="ECO:0007669"/>
    <property type="project" value="InterPro"/>
</dbReference>
<dbReference type="InterPro" id="IPR050832">
    <property type="entry name" value="Bact_Acetyltransf"/>
</dbReference>
<reference evidence="4 5" key="1">
    <citation type="submission" date="2016-01" db="EMBL/GenBank/DDBJ databases">
        <title>Complete Genome Sequence of Paenibacillus yonginensis DCY84, a novel Plant Growth-Promoting Bacteria with Elicitation of Induced Systemic Resistance.</title>
        <authorList>
            <person name="Kim Y.J."/>
            <person name="Yang D.C."/>
            <person name="Sukweenadhi J."/>
        </authorList>
    </citation>
    <scope>NUCLEOTIDE SEQUENCE [LARGE SCALE GENOMIC DNA]</scope>
    <source>
        <strain evidence="4 5">DCY84</strain>
    </source>
</reference>
<evidence type="ECO:0000313" key="5">
    <source>
        <dbReference type="Proteomes" id="UP000092573"/>
    </source>
</evidence>
<accession>A0A1B1MYI6</accession>
<keyword evidence="1 4" id="KW-0808">Transferase</keyword>
<sequence length="138" mass="15562">MYTITEMSIEDYEGAYRLWEITPGMGLSSADSRTAIASFLSRNEGLSYVCRQGEQVVGTVLCGHDGRRGFLYHVAVDQKHRGQALAGQLVARSLSGLKEQGIEKCHLMVIQDNEVGKHFWSKTGWQLRDQILFYSHHT</sequence>
<name>A0A1B1MYI6_9BACL</name>
<evidence type="ECO:0000259" key="3">
    <source>
        <dbReference type="PROSITE" id="PS51186"/>
    </source>
</evidence>
<organism evidence="4 5">
    <name type="scientific">Paenibacillus yonginensis</name>
    <dbReference type="NCBI Taxonomy" id="1462996"/>
    <lineage>
        <taxon>Bacteria</taxon>
        <taxon>Bacillati</taxon>
        <taxon>Bacillota</taxon>
        <taxon>Bacilli</taxon>
        <taxon>Bacillales</taxon>
        <taxon>Paenibacillaceae</taxon>
        <taxon>Paenibacillus</taxon>
    </lineage>
</organism>
<dbReference type="PROSITE" id="PS51186">
    <property type="entry name" value="GNAT"/>
    <property type="match status" value="1"/>
</dbReference>